<keyword evidence="2" id="KW-1185">Reference proteome</keyword>
<name>A0ABP9UZB0_9BACT</name>
<reference evidence="1 2" key="1">
    <citation type="submission" date="2024-02" db="EMBL/GenBank/DDBJ databases">
        <title>Haloferula sargassicola NBRC 104335.</title>
        <authorList>
            <person name="Ichikawa N."/>
            <person name="Katano-Makiyama Y."/>
            <person name="Hidaka K."/>
        </authorList>
    </citation>
    <scope>NUCLEOTIDE SEQUENCE [LARGE SCALE GENOMIC DNA]</scope>
    <source>
        <strain evidence="1 2">NBRC 104335</strain>
    </source>
</reference>
<accession>A0ABP9UZB0</accession>
<dbReference type="RefSeq" id="WP_353568835.1">
    <property type="nucleotide sequence ID" value="NZ_BAABRI010000033.1"/>
</dbReference>
<sequence>MSDDTTSSLAYLLETKKSDSERASVIIGRACEWFKAQLEEARVPYHFTDSGVQEHGGYGYFQIKSLFKGTAITLHLKIAEIHEKPFCFADIRVRGQQDRLLFPFFGEIGTHEGKLTILHYTADFLLSTQQDVTAM</sequence>
<dbReference type="EMBL" id="BAABRI010000033">
    <property type="protein sequence ID" value="GAA5484729.1"/>
    <property type="molecule type" value="Genomic_DNA"/>
</dbReference>
<evidence type="ECO:0000313" key="1">
    <source>
        <dbReference type="EMBL" id="GAA5484729.1"/>
    </source>
</evidence>
<protein>
    <submittedName>
        <fullName evidence="1">Uncharacterized protein</fullName>
    </submittedName>
</protein>
<organism evidence="1 2">
    <name type="scientific">Haloferula sargassicola</name>
    <dbReference type="NCBI Taxonomy" id="490096"/>
    <lineage>
        <taxon>Bacteria</taxon>
        <taxon>Pseudomonadati</taxon>
        <taxon>Verrucomicrobiota</taxon>
        <taxon>Verrucomicrobiia</taxon>
        <taxon>Verrucomicrobiales</taxon>
        <taxon>Verrucomicrobiaceae</taxon>
        <taxon>Haloferula</taxon>
    </lineage>
</organism>
<comment type="caution">
    <text evidence="1">The sequence shown here is derived from an EMBL/GenBank/DDBJ whole genome shotgun (WGS) entry which is preliminary data.</text>
</comment>
<proteinExistence type="predicted"/>
<evidence type="ECO:0000313" key="2">
    <source>
        <dbReference type="Proteomes" id="UP001476282"/>
    </source>
</evidence>
<dbReference type="Proteomes" id="UP001476282">
    <property type="component" value="Unassembled WGS sequence"/>
</dbReference>
<gene>
    <name evidence="1" type="ORF">Hsar01_03975</name>
</gene>